<dbReference type="KEGG" id="noj:EJ995_01880"/>
<protein>
    <submittedName>
        <fullName evidence="1">Uncharacterized protein</fullName>
    </submittedName>
</protein>
<sequence>MALFNSLKSIACQITGHKLVVSDHVTDRVQELCCKNCGIQMTTNIYGDIVPLNDRYSRINHSLRQIASHKKALKIAG</sequence>
<organism evidence="1 2">
    <name type="scientific">Nonlabens ponticola</name>
    <dbReference type="NCBI Taxonomy" id="2496866"/>
    <lineage>
        <taxon>Bacteria</taxon>
        <taxon>Pseudomonadati</taxon>
        <taxon>Bacteroidota</taxon>
        <taxon>Flavobacteriia</taxon>
        <taxon>Flavobacteriales</taxon>
        <taxon>Flavobacteriaceae</taxon>
        <taxon>Nonlabens</taxon>
    </lineage>
</organism>
<dbReference type="RefSeq" id="WP_126445057.1">
    <property type="nucleotide sequence ID" value="NZ_CP034549.1"/>
</dbReference>
<reference evidence="1 2" key="1">
    <citation type="submission" date="2018-12" db="EMBL/GenBank/DDBJ databases">
        <title>Complete genome of Nonlabens sp. MJ115.</title>
        <authorList>
            <person name="Choi H.S."/>
            <person name="Jung J."/>
        </authorList>
    </citation>
    <scope>NUCLEOTIDE SEQUENCE [LARGE SCALE GENOMIC DNA]</scope>
    <source>
        <strain evidence="1 2">MJ115</strain>
    </source>
</reference>
<name>A0A3S9MV34_9FLAO</name>
<dbReference type="OrthoDB" id="1144376at2"/>
<keyword evidence="2" id="KW-1185">Reference proteome</keyword>
<gene>
    <name evidence="1" type="ORF">EJ995_01880</name>
</gene>
<proteinExistence type="predicted"/>
<evidence type="ECO:0000313" key="1">
    <source>
        <dbReference type="EMBL" id="AZQ43039.1"/>
    </source>
</evidence>
<accession>A0A3S9MV34</accession>
<dbReference type="EMBL" id="CP034549">
    <property type="protein sequence ID" value="AZQ43039.1"/>
    <property type="molecule type" value="Genomic_DNA"/>
</dbReference>
<dbReference type="Proteomes" id="UP000279600">
    <property type="component" value="Chromosome"/>
</dbReference>
<dbReference type="AlphaFoldDB" id="A0A3S9MV34"/>
<evidence type="ECO:0000313" key="2">
    <source>
        <dbReference type="Proteomes" id="UP000279600"/>
    </source>
</evidence>